<dbReference type="Gramene" id="TraesCS2D03G0268700.1">
    <property type="protein sequence ID" value="TraesCS2D03G0268700.1.CDS"/>
    <property type="gene ID" value="TraesCS2D03G0268700"/>
</dbReference>
<dbReference type="PANTHER" id="PTHR13500:SF0">
    <property type="entry name" value="NUCLEOLAR PRE-RIBOSOMAL-ASSOCIATED PROTEIN 1"/>
    <property type="match status" value="1"/>
</dbReference>
<evidence type="ECO:0000259" key="1">
    <source>
        <dbReference type="Pfam" id="PF11707"/>
    </source>
</evidence>
<name>A0A3B6D7T5_WHEAT</name>
<dbReference type="Proteomes" id="UP000019116">
    <property type="component" value="Chromosome 2D"/>
</dbReference>
<evidence type="ECO:0000259" key="2">
    <source>
        <dbReference type="Pfam" id="PF16201"/>
    </source>
</evidence>
<feature type="domain" description="URB1 C-terminal" evidence="2">
    <location>
        <begin position="1956"/>
        <end position="2159"/>
    </location>
</feature>
<dbReference type="GO" id="GO:0000463">
    <property type="term" value="P:maturation of LSU-rRNA from tricistronic rRNA transcript (SSU-rRNA, 5.8S rRNA, LSU-rRNA)"/>
    <property type="evidence" value="ECO:0000318"/>
    <property type="project" value="GO_Central"/>
</dbReference>
<reference evidence="3" key="2">
    <citation type="submission" date="2018-10" db="UniProtKB">
        <authorList>
            <consortium name="EnsemblPlants"/>
        </authorList>
    </citation>
    <scope>IDENTIFICATION</scope>
</reference>
<dbReference type="OMA" id="FEMADSH"/>
<sequence length="2525" mass="283589">MTVWLAHARIKSIACKPVGMDTWNQSFGAPSKTRLVHILKNLHTAEVKIYSDASREFIQLLGGDSGGEVLRDYVQQSPRLVELMEAWRLHREKPGMAYMLSLFATVLGNPGGKSRQHAFSKKCLDAVARTILEDKDKVGDVHRELNSGEFRRQNAALDLLAAIVRRGGGLASEVAESFDFKMALVTQLAGIQKKRGGRDGRNQKKKGANFGSTRRSLVGFAMSFLEVGNPKLLRWVLQQRELYSGVLRGIGEDDAETVVYVLSTLRDNVLVEESLVPPGLRSVLFGSATLEQLSLISGNLDPGEAADLAHQVLVMVCTDPKNGLMPSSHLRGNEKHLLDLMKKLHSTESIHHKNLLLAIVSKRLSFCAAYMNEFPYNVEPRPSPSWFAAISLAADIISSAQTDSIFHSFLSHDLVSVDDEQVQVVLKCIVPHVCSRAVINRGLQHSNDLVKHGSLRLVFESVNLLCYVTEAINGVVSSVGSTSEFSSSTKGKIRMNSFPGLSCSTATDAFLVDKLNQGDQMRVKRWISLREYIQDEVRGAIPDPQVLLKLLSSASQKHQNCSQSRLERRAQVSEPQKKQRCNANDDIIIGGIDVEWAKNRSCYHSVEIWGLDRQDVEMKGAEVVDSVFHSKLLDVLRLYLRVMPSSFDGSFDFFRVIPPNPLDLSKDEQHSLLSLLVEYSGQHEGHWDPERVPESMHKHLQPLIDIMLHSPNFAEIDAWLVFLPGYEAKWCVRESLGVGVSNKLSHIVIPFLCDAVSLVGNNLYKYEEHMRTVISKSGQLEVYSPDFSPLVICVLQKCLRLLDSESGGMEVREKSTISLYVCNTIYLILQSQVDAQLLLDLIGTVLNQRFDIFSPEELQSRIYIAEWRPFMNLLHISRSISDQQNSSLFTAVEHSSELHSNSLSSVIRKVQEMLRQQHTNLPDDVATAFLFSIMCAAPQDIIGSFPELLDVVKTHFPSHMQFLSSVLYLQHDYLAEIATCWPDIFFCSLRQIEGNLDVDEAKCQNHSISAELTALSTFLNVTPFCALLPSVLSLVFSGPAKTGEAHALLLDALVRLIRAKLYESTISELTFNLRVILFWSHRLLLSYTRKGSNVLEELCHVCSTLVDSIFERIRVLAANTADLNASAECFQDIVESVLHHPTIDLPRSLSNCPDLTDGSAEHVEEAFTSFSKENLHLVDGFVVNLLSKLYDLLLLAGNDGQSLESLFASPKVMLEKILLLFKDKFEVCMDNGNFGLLLPNFYMVRALKKFMSPVRLLELVNWMFSELESRGSSCSAAFAPAAFVCLSVADIAMELLYDYLQQTDQRSESCQLWGLEIRSSDIATIQRVYHFILHFTAKLNLESADVCLLKMLIRIHNAERSAGQNAEYTAFHMMLSTMATNTPLSILHHCMFPTSKVKAKVLWLLLEVSPIHMNFFGQMLMKVLEEDTSILQGMDYNSDSSRAHEDSSILLLPAALSYMRHHSDGHMQCAEFLEPLANFYCEMLLGDNGFPCWKSFITRSIFEENFGDFQHESVQDMMDYFSDTLLGKSVTMLHYCLSLKEMPRKQRLEIVASLCPQSSGLLDSDVNDINPDSHKGHLKLTNKLLAKISLIRLLLSPPRRLSSNETASDRESKRVSNAKLNFISILVRTLDQILRNFPRCDGLSHSDKQQRVVRSLEYTVLKNIIELSSEIQTHLNQLKSIPFLNQFIRSSLLHRFNDHVTLKAIRCVLVVLSEGKFPADEILELILGHSHFLSSITCSEVSEYSAAFNATGSLLQPAPGILKSVDSLFTKKSEFHICIAEKRKIEMIRLLRILYDIKSRQQSNGLLNESRELSFLLLSVYGATLSETDLEIFNLMNEIESHECKTIAEMDHLWGSAANTESNSRRRAALFRENIPIDSKLCVMTVLQFCYKRSSRTSVFSLEQLRQDKFDDILKTTSRSIDMVRIYDPMFILCFLIHTLLMGYIEPAEFSRVGLLAITLVSISSPDEELRKLGYESLNTFKKSLENKFCARNLIWKSILYYKSKEKWQLQLLLTYLQNGISKPWQRIPSIIAIFTAEASLTLLDSTHTQFNTISNFLMNSASVDMQSIPLFPTLLKSSSVHFKADRLWMLRLLYAGSNLADDATICKNKSVLELALAFCSSAISDSESKHLILQVLKKCAKLPVLAQHLVKTCGLLSWISSVISTQDKGLDNNSSSRIAGLALEVLNALILSRFITEWLQETALEQLSEISKCLYLLVEDGKLLKGDITMLSSILNVIACTMRLSMKRKIYQPHFTLSLHGIFKLCQAIDGNSRSIELKPSMELGTDVDKSRSVMVVSWVTSNIFWLCKQKSAAEMSCEEPLNNECLLSKILRWLVASVILGRISRISPEKRGGLATSTNSPGTLQSFLNHSSETFEMADSHVADEALAAIILYLQGHVKKKIDTLPSVVTALSLLLVDRCSEQVLVDSRGQIETLCSKIHCPAESNPAWRWHYYLPWRDPALQHTATERMEVEQSCRSLLIMFSNALSAAGLPAGIPVLSVGDIDKSGLFQWERDSVVEQPHA</sequence>
<evidence type="ECO:0008006" key="5">
    <source>
        <dbReference type="Google" id="ProtNLM"/>
    </source>
</evidence>
<organism evidence="3">
    <name type="scientific">Triticum aestivum</name>
    <name type="common">Wheat</name>
    <dbReference type="NCBI Taxonomy" id="4565"/>
    <lineage>
        <taxon>Eukaryota</taxon>
        <taxon>Viridiplantae</taxon>
        <taxon>Streptophyta</taxon>
        <taxon>Embryophyta</taxon>
        <taxon>Tracheophyta</taxon>
        <taxon>Spermatophyta</taxon>
        <taxon>Magnoliopsida</taxon>
        <taxon>Liliopsida</taxon>
        <taxon>Poales</taxon>
        <taxon>Poaceae</taxon>
        <taxon>BOP clade</taxon>
        <taxon>Pooideae</taxon>
        <taxon>Triticodae</taxon>
        <taxon>Triticeae</taxon>
        <taxon>Triticinae</taxon>
        <taxon>Triticum</taxon>
    </lineage>
</organism>
<dbReference type="Pfam" id="PF16201">
    <property type="entry name" value="NopRA1"/>
    <property type="match status" value="1"/>
</dbReference>
<dbReference type="PANTHER" id="PTHR13500">
    <property type="entry name" value="NUCLEOLAR PRERIBOSOMAL-ASSOCIATED PROTEIN 1"/>
    <property type="match status" value="1"/>
</dbReference>
<feature type="domain" description="URB1 N-terminal" evidence="1">
    <location>
        <begin position="82"/>
        <end position="388"/>
    </location>
</feature>
<dbReference type="EnsemblPlants" id="TraesCS2D02G128100.1">
    <property type="protein sequence ID" value="TraesCS2D02G128100.1"/>
    <property type="gene ID" value="TraesCS2D02G128100"/>
</dbReference>
<evidence type="ECO:0000313" key="4">
    <source>
        <dbReference type="Proteomes" id="UP000019116"/>
    </source>
</evidence>
<dbReference type="InterPro" id="IPR032436">
    <property type="entry name" value="URB1_C"/>
</dbReference>
<keyword evidence="4" id="KW-1185">Reference proteome</keyword>
<accession>A0A3B6D7T5</accession>
<dbReference type="Gramene" id="TraesPARA_EIv1.0_0654320.1">
    <property type="protein sequence ID" value="TraesPARA_EIv1.0_0654320.1.CDS"/>
    <property type="gene ID" value="TraesPARA_EIv1.0_0654320"/>
</dbReference>
<dbReference type="Pfam" id="PF11707">
    <property type="entry name" value="Npa1"/>
    <property type="match status" value="1"/>
</dbReference>
<dbReference type="InterPro" id="IPR021714">
    <property type="entry name" value="URB1_N"/>
</dbReference>
<proteinExistence type="predicted"/>
<dbReference type="GO" id="GO:0000466">
    <property type="term" value="P:maturation of 5.8S rRNA from tricistronic rRNA transcript (SSU-rRNA, 5.8S rRNA, LSU-rRNA)"/>
    <property type="evidence" value="ECO:0000318"/>
    <property type="project" value="GO_Central"/>
</dbReference>
<protein>
    <recommendedName>
        <fullName evidence="5">Nucleolar pre-ribosomal-associated protein 1 C-terminal domain-containing protein</fullName>
    </recommendedName>
</protein>
<dbReference type="InterPro" id="IPR039844">
    <property type="entry name" value="URB1"/>
</dbReference>
<reference evidence="3" key="1">
    <citation type="submission" date="2018-08" db="EMBL/GenBank/DDBJ databases">
        <authorList>
            <person name="Rossello M."/>
        </authorList>
    </citation>
    <scope>NUCLEOTIDE SEQUENCE [LARGE SCALE GENOMIC DNA]</scope>
    <source>
        <strain evidence="3">cv. Chinese Spring</strain>
    </source>
</reference>
<evidence type="ECO:0000313" key="3">
    <source>
        <dbReference type="EnsemblPlants" id="TraesCS2D02G128100.1"/>
    </source>
</evidence>
<dbReference type="OrthoDB" id="72892at2759"/>
<dbReference type="STRING" id="4565.A0A3B6D7T5"/>
<dbReference type="Gramene" id="TraesCS2D02G128100.1">
    <property type="protein sequence ID" value="TraesCS2D02G128100.1"/>
    <property type="gene ID" value="TraesCS2D02G128100"/>
</dbReference>
<dbReference type="GO" id="GO:0005730">
    <property type="term" value="C:nucleolus"/>
    <property type="evidence" value="ECO:0000318"/>
    <property type="project" value="GO_Central"/>
</dbReference>